<proteinExistence type="predicted"/>
<evidence type="ECO:0000313" key="1">
    <source>
        <dbReference type="Proteomes" id="UP000694844"/>
    </source>
</evidence>
<name>A0A8B8BZF5_CRAVI</name>
<dbReference type="AlphaFoldDB" id="A0A8B8BZF5"/>
<dbReference type="KEGG" id="cvn:111114243"/>
<reference evidence="2" key="1">
    <citation type="submission" date="2025-08" db="UniProtKB">
        <authorList>
            <consortium name="RefSeq"/>
        </authorList>
    </citation>
    <scope>IDENTIFICATION</scope>
    <source>
        <tissue evidence="2">Whole sample</tissue>
    </source>
</reference>
<dbReference type="OrthoDB" id="6128620at2759"/>
<evidence type="ECO:0000313" key="2">
    <source>
        <dbReference type="RefSeq" id="XP_022308234.1"/>
    </source>
</evidence>
<protein>
    <submittedName>
        <fullName evidence="2">Uncharacterized protein LOC111114243</fullName>
    </submittedName>
</protein>
<dbReference type="Proteomes" id="UP000694844">
    <property type="component" value="Chromosome 9"/>
</dbReference>
<dbReference type="InterPro" id="IPR011042">
    <property type="entry name" value="6-blade_b-propeller_TolB-like"/>
</dbReference>
<gene>
    <name evidence="2" type="primary">LOC111114243</name>
</gene>
<accession>A0A8B8BZF5</accession>
<keyword evidence="1" id="KW-1185">Reference proteome</keyword>
<dbReference type="GeneID" id="111114243"/>
<dbReference type="Gene3D" id="2.120.10.30">
    <property type="entry name" value="TolB, C-terminal domain"/>
    <property type="match status" value="1"/>
</dbReference>
<dbReference type="SUPFAM" id="SSF101898">
    <property type="entry name" value="NHL repeat"/>
    <property type="match status" value="1"/>
</dbReference>
<dbReference type="RefSeq" id="XP_022308234.1">
    <property type="nucleotide sequence ID" value="XM_022452526.1"/>
</dbReference>
<sequence length="212" mass="24200">MKLNIQKLLDSDDVDFVFEYTSRNEDYDDRSINLVSGTQIHTLIKVRGLKPRSFCSTFSGDLLVIMDSDDGKQKKVVRYPESKVKQIIQRDDQGNPLYSSRYIKYISENRNLKICLSDRGARAVVVVNASGELRFRYTGLPSTPWGSVKLRAITTDSQANILTSDWDNPRIHIIDQDGHFLRFIDNCGLKKPWDLCLDSRDNLFVAGYKSGV</sequence>
<organism evidence="1 2">
    <name type="scientific">Crassostrea virginica</name>
    <name type="common">Eastern oyster</name>
    <dbReference type="NCBI Taxonomy" id="6565"/>
    <lineage>
        <taxon>Eukaryota</taxon>
        <taxon>Metazoa</taxon>
        <taxon>Spiralia</taxon>
        <taxon>Lophotrochozoa</taxon>
        <taxon>Mollusca</taxon>
        <taxon>Bivalvia</taxon>
        <taxon>Autobranchia</taxon>
        <taxon>Pteriomorphia</taxon>
        <taxon>Ostreida</taxon>
        <taxon>Ostreoidea</taxon>
        <taxon>Ostreidae</taxon>
        <taxon>Crassostrea</taxon>
    </lineage>
</organism>